<proteinExistence type="predicted"/>
<evidence type="ECO:0000313" key="1">
    <source>
        <dbReference type="EMBL" id="OPJ79311.1"/>
    </source>
</evidence>
<protein>
    <submittedName>
        <fullName evidence="1">Uncharacterized protein</fullName>
    </submittedName>
</protein>
<dbReference type="Proteomes" id="UP000190648">
    <property type="component" value="Unassembled WGS sequence"/>
</dbReference>
<name>A0A1V4K4K0_PATFA</name>
<reference evidence="1 2" key="1">
    <citation type="submission" date="2016-02" db="EMBL/GenBank/DDBJ databases">
        <title>Band-tailed pigeon sequencing and assembly.</title>
        <authorList>
            <person name="Soares A.E."/>
            <person name="Novak B.J."/>
            <person name="Rice E.S."/>
            <person name="O'Connell B."/>
            <person name="Chang D."/>
            <person name="Weber S."/>
            <person name="Shapiro B."/>
        </authorList>
    </citation>
    <scope>NUCLEOTIDE SEQUENCE [LARGE SCALE GENOMIC DNA]</scope>
    <source>
        <strain evidence="1">BTP2013</strain>
        <tissue evidence="1">Blood</tissue>
    </source>
</reference>
<comment type="caution">
    <text evidence="1">The sequence shown here is derived from an EMBL/GenBank/DDBJ whole genome shotgun (WGS) entry which is preliminary data.</text>
</comment>
<sequence>MVWFHLKETALHYGAITVELAPTTKRHFAPGKDLFAVKDKRDQDQKGPAILGLICQPKLGLASGLETSKALRK</sequence>
<dbReference type="EMBL" id="LSYS01004732">
    <property type="protein sequence ID" value="OPJ79311.1"/>
    <property type="molecule type" value="Genomic_DNA"/>
</dbReference>
<keyword evidence="2" id="KW-1185">Reference proteome</keyword>
<evidence type="ECO:0000313" key="2">
    <source>
        <dbReference type="Proteomes" id="UP000190648"/>
    </source>
</evidence>
<organism evidence="1 2">
    <name type="scientific">Patagioenas fasciata monilis</name>
    <dbReference type="NCBI Taxonomy" id="372326"/>
    <lineage>
        <taxon>Eukaryota</taxon>
        <taxon>Metazoa</taxon>
        <taxon>Chordata</taxon>
        <taxon>Craniata</taxon>
        <taxon>Vertebrata</taxon>
        <taxon>Euteleostomi</taxon>
        <taxon>Archelosauria</taxon>
        <taxon>Archosauria</taxon>
        <taxon>Dinosauria</taxon>
        <taxon>Saurischia</taxon>
        <taxon>Theropoda</taxon>
        <taxon>Coelurosauria</taxon>
        <taxon>Aves</taxon>
        <taxon>Neognathae</taxon>
        <taxon>Neoaves</taxon>
        <taxon>Columbimorphae</taxon>
        <taxon>Columbiformes</taxon>
        <taxon>Columbidae</taxon>
        <taxon>Patagioenas</taxon>
    </lineage>
</organism>
<dbReference type="AlphaFoldDB" id="A0A1V4K4K0"/>
<gene>
    <name evidence="1" type="ORF">AV530_005188</name>
</gene>
<accession>A0A1V4K4K0</accession>